<dbReference type="AlphaFoldDB" id="A0A5P2X689"/>
<accession>A0A5P2X689</accession>
<evidence type="ECO:0000313" key="2">
    <source>
        <dbReference type="Proteomes" id="UP000326505"/>
    </source>
</evidence>
<dbReference type="KEGG" id="sspb:CP982_07355"/>
<dbReference type="EMBL" id="CP023690">
    <property type="protein sequence ID" value="QEV58550.1"/>
    <property type="molecule type" value="Genomic_DNA"/>
</dbReference>
<dbReference type="OrthoDB" id="3197057at2"/>
<protein>
    <submittedName>
        <fullName evidence="1">Terminase</fullName>
    </submittedName>
</protein>
<evidence type="ECO:0000313" key="1">
    <source>
        <dbReference type="EMBL" id="QEV58550.1"/>
    </source>
</evidence>
<sequence>MITAPPSVAEQTIEAVPDTITPVVIGPTWTRGEDGLFIRPLFTLGWHVLLWTAAYLQHRGLPWRYTSEQVRLILWWFAIDPETGAFCYRDAVLQRLKGWGKDPFGATLCAVEFVGPSRWLGRIAGPDDESGVPEGQPVGEPHPEPWVQVAAVSKDQTRNTMIIFGSLFTPQAKSEFGIEIGKEVVYAHKGLARIEAVTSSPRALEGGRTTFTLLNETHHWIDSNQGHEMAATIERNATKSADGSARTFAITNAFEPGEDSVAEQTRDAYEAAEAGRAEDPGILYDSLEAPPEAKLTKPWLAKVIEAVRGDSTWLDIPRIVKSILDPRNPPSRSRRFWFNQIVAAEDAWMARYEWDACKRDDLRLADGDEVVMFFDGSKSDDATGLVACRVSDGLVSALGVWQKPSNWPTPNTPGFVPYRVPRDEVHGVVENAFARFKVVAFFADPGSGQDDDDGEMYWDSYIDTWGQTWGAKLALRSVLSGPKAHAVRWDMRDSRNQETFTEAVKRAHADVLQRQLVHDGHKVLRTHVINARRRTNRWGVTIGKEHRESARKIDLAVCMVGARMLRRMILNSPKRKKRTPGKGRVVVLR</sequence>
<reference evidence="1 2" key="1">
    <citation type="submission" date="2017-09" db="EMBL/GenBank/DDBJ databases">
        <authorList>
            <person name="Lee N."/>
            <person name="Cho B.-K."/>
        </authorList>
    </citation>
    <scope>NUCLEOTIDE SEQUENCE [LARGE SCALE GENOMIC DNA]</scope>
    <source>
        <strain evidence="1 2">ATCC 27465</strain>
    </source>
</reference>
<gene>
    <name evidence="1" type="ORF">CP982_07355</name>
</gene>
<organism evidence="1 2">
    <name type="scientific">Streptomyces spectabilis</name>
    <dbReference type="NCBI Taxonomy" id="68270"/>
    <lineage>
        <taxon>Bacteria</taxon>
        <taxon>Bacillati</taxon>
        <taxon>Actinomycetota</taxon>
        <taxon>Actinomycetes</taxon>
        <taxon>Kitasatosporales</taxon>
        <taxon>Streptomycetaceae</taxon>
        <taxon>Streptomyces</taxon>
    </lineage>
</organism>
<proteinExistence type="predicted"/>
<dbReference type="Proteomes" id="UP000326505">
    <property type="component" value="Chromosome"/>
</dbReference>
<name>A0A5P2X689_STRST</name>